<dbReference type="OrthoDB" id="6587055at2759"/>
<evidence type="ECO:0000313" key="1">
    <source>
        <dbReference type="EMBL" id="TPP64012.1"/>
    </source>
</evidence>
<dbReference type="Proteomes" id="UP000316759">
    <property type="component" value="Unassembled WGS sequence"/>
</dbReference>
<protein>
    <submittedName>
        <fullName evidence="1">Uncharacterized protein</fullName>
    </submittedName>
</protein>
<gene>
    <name evidence="1" type="ORF">FGIG_03018</name>
</gene>
<organism evidence="1 2">
    <name type="scientific">Fasciola gigantica</name>
    <name type="common">Giant liver fluke</name>
    <dbReference type="NCBI Taxonomy" id="46835"/>
    <lineage>
        <taxon>Eukaryota</taxon>
        <taxon>Metazoa</taxon>
        <taxon>Spiralia</taxon>
        <taxon>Lophotrochozoa</taxon>
        <taxon>Platyhelminthes</taxon>
        <taxon>Trematoda</taxon>
        <taxon>Digenea</taxon>
        <taxon>Plagiorchiida</taxon>
        <taxon>Echinostomata</taxon>
        <taxon>Echinostomatoidea</taxon>
        <taxon>Fasciolidae</taxon>
        <taxon>Fasciola</taxon>
    </lineage>
</organism>
<reference evidence="1 2" key="1">
    <citation type="submission" date="2019-04" db="EMBL/GenBank/DDBJ databases">
        <title>Annotation for the trematode Fasciola gigantica.</title>
        <authorList>
            <person name="Choi Y.-J."/>
        </authorList>
    </citation>
    <scope>NUCLEOTIDE SEQUENCE [LARGE SCALE GENOMIC DNA]</scope>
    <source>
        <strain evidence="1">Uganda_cow_1</strain>
    </source>
</reference>
<dbReference type="EMBL" id="SUNJ01004972">
    <property type="protein sequence ID" value="TPP64012.1"/>
    <property type="molecule type" value="Genomic_DNA"/>
</dbReference>
<dbReference type="AlphaFoldDB" id="A0A504YPM8"/>
<keyword evidence="2" id="KW-1185">Reference proteome</keyword>
<accession>A0A504YPM8</accession>
<evidence type="ECO:0000313" key="2">
    <source>
        <dbReference type="Proteomes" id="UP000316759"/>
    </source>
</evidence>
<name>A0A504YPM8_FASGI</name>
<proteinExistence type="predicted"/>
<sequence>MNKRISALAPPPIPLFEACFKPKQCNTLNVLVHLEEELKTLDTYRQLVNILSRMTAKDPAESVRRMLSAMFLDELAITCCRAGRATKTPVASPRVISTIKGTPAFVKT</sequence>
<comment type="caution">
    <text evidence="1">The sequence shown here is derived from an EMBL/GenBank/DDBJ whole genome shotgun (WGS) entry which is preliminary data.</text>
</comment>